<evidence type="ECO:0000256" key="2">
    <source>
        <dbReference type="ARBA" id="ARBA00001832"/>
    </source>
</evidence>
<feature type="transmembrane region" description="Helical" evidence="17">
    <location>
        <begin position="701"/>
        <end position="720"/>
    </location>
</feature>
<feature type="compositionally biased region" description="Polar residues" evidence="16">
    <location>
        <begin position="978"/>
        <end position="987"/>
    </location>
</feature>
<dbReference type="OrthoDB" id="10256309at2759"/>
<feature type="domain" description="Pseudouridine synthase I TruA alpha/beta" evidence="18">
    <location>
        <begin position="342"/>
        <end position="444"/>
    </location>
</feature>
<evidence type="ECO:0000256" key="1">
    <source>
        <dbReference type="ARBA" id="ARBA00001166"/>
    </source>
</evidence>
<feature type="compositionally biased region" description="Low complexity" evidence="16">
    <location>
        <begin position="889"/>
        <end position="901"/>
    </location>
</feature>
<dbReference type="Pfam" id="PF01416">
    <property type="entry name" value="PseudoU_synth_1"/>
    <property type="match status" value="1"/>
</dbReference>
<evidence type="ECO:0000256" key="15">
    <source>
        <dbReference type="PIRSR" id="PIRSR641708-2"/>
    </source>
</evidence>
<dbReference type="InterPro" id="IPR020095">
    <property type="entry name" value="PsdUridine_synth_TruA_C"/>
</dbReference>
<evidence type="ECO:0000256" key="5">
    <source>
        <dbReference type="ARBA" id="ARBA00022664"/>
    </source>
</evidence>
<dbReference type="NCBIfam" id="TIGR00071">
    <property type="entry name" value="hisT_truA"/>
    <property type="match status" value="1"/>
</dbReference>
<keyword evidence="8" id="KW-0539">Nucleus</keyword>
<sequence length="1178" mass="130896">MALASYILGFSGVGFATRCWQLAIERRNVFDNFSGHLIAVGAFGTAGYLLHGVSERQQSALEQRKQVLVANREKQQSRLLLAMSNQLKREGSDGVKEAVSATTTTPKTTSSPPQKKQKTQKPNRRQEAVDERKAWTKSWAGLPKASEIAPSDAPKLPKRKCAVIVGFCGTGYNGMQIQSHENTKTIEGDIFMAMVKAGVISADNSTDPGKVNLQRAARTDASVHAASNLISLKIIVDLPDNRDVVEAINEHLPPHIRIWGYVRTQNSFDARTSCDSRSYEYLLPSYVFIPPAPWTVLGKRLGTTDAFWEGVDEKESIESMMQRKRAWRIPQHTLDKARDTLQHFSGSHNFWSYTIGKGYNERSAQRFMKELSIKDPFLVEGNEWISVRFYGQSFMLHQIRKMIFMLVNVTRTPTPPTLIDRTYSSTPIVVPKAPGLGLLLEAPFFNVYNKRVQENNEHVEKGLEDRVKKAIEKAHKQQSKEKEANEEGKEAKKWPTDEEIRQETLKQAIGDKREKIDFEQYHDKIEEFKHKHIYTRLRHEEVSGNVYSKWTGTIDTHDGEQLDYLNAEGVIPDSAVKSGRKGLKGGQNASLDGADVKSETKTETQPQPHATLDDSDNEESYDKKALKSAKAYGKRVPSQLQSTWDTQVLPRVYAVVQDTYALLSKPSLETVVPLAISIVLIYATVISLYNTAKFVIRTAIFIMKWTVIVGVVVAIIQLSSRYTGKDVSSIVTASTPSLLSLFYDSKSSKKKKSPPRHTSYSGYSSSPKRKTKKTKEDVNELINTLNAFYFSCSSTLIFSFFYQTMLVGGIELDDKVVYTIAGLGVALGLYASTHMRTASDIVTQPTAAKNKKGGNKKKGKKEVTDGAGGAGAATATAKKQKQKQKQPEKQQAQPQPQTQPTKKNKAAEPTQTTSKKNKQPPTNTPAKLSVPEFNDVDAGEWTTISKKKAATPTTEKAALLEEADSQQTHQSNKDTATHSETPSQPQTDAWERHAAVPATAALDAHSGIYHDGDWSWSEKNNGDTTTNANVKSINAPLAESTLLKTHNQISVDDMIDTAIQPSSAQPRVMRITKEAKHASAADDGWTMAGAGSKKSVVRDETAAPPPQPQQPSQEEQTKKQRQNAKKKEAKAALKDLNEKQRQETLQKHRQNQSGVMKTSSKNPWEVLARRGDSDLIWD</sequence>
<evidence type="ECO:0000256" key="14">
    <source>
        <dbReference type="PIRSR" id="PIRSR641708-1"/>
    </source>
</evidence>
<dbReference type="GO" id="GO:0003723">
    <property type="term" value="F:RNA binding"/>
    <property type="evidence" value="ECO:0007669"/>
    <property type="project" value="InterPro"/>
</dbReference>
<comment type="function">
    <text evidence="10">Formation of pseudouridine at positions 27 and 28 in the anticodon stem and loop of transfer RNAs; at positions 34 and 36 of intron-containing precursor tRNA(Ile) and at position 35 in the intron-containing tRNA(Tyr). Catalyzes pseudouridylation at position 44 in U2 snRNA. Also catalyzes pseudouridylation of mRNAs.</text>
</comment>
<feature type="binding site" evidence="15">
    <location>
        <position position="279"/>
    </location>
    <ligand>
        <name>substrate</name>
    </ligand>
</feature>
<dbReference type="PANTHER" id="PTHR11142">
    <property type="entry name" value="PSEUDOURIDYLATE SYNTHASE"/>
    <property type="match status" value="1"/>
</dbReference>
<keyword evidence="17" id="KW-0472">Membrane</keyword>
<feature type="transmembrane region" description="Helical" evidence="17">
    <location>
        <begin position="781"/>
        <end position="804"/>
    </location>
</feature>
<comment type="catalytic activity">
    <reaction evidence="2">
        <text>uridine in snRNA = pseudouridine in snRNA</text>
        <dbReference type="Rhea" id="RHEA:51124"/>
        <dbReference type="Rhea" id="RHEA-COMP:12891"/>
        <dbReference type="Rhea" id="RHEA-COMP:12892"/>
        <dbReference type="ChEBI" id="CHEBI:65314"/>
        <dbReference type="ChEBI" id="CHEBI:65315"/>
    </reaction>
</comment>
<comment type="catalytic activity">
    <reaction evidence="9">
        <text>a uridine in tRNA = a pseudouridine in tRNA</text>
        <dbReference type="Rhea" id="RHEA:54572"/>
        <dbReference type="Rhea" id="RHEA-COMP:13339"/>
        <dbReference type="Rhea" id="RHEA-COMP:13934"/>
        <dbReference type="ChEBI" id="CHEBI:65314"/>
        <dbReference type="ChEBI" id="CHEBI:65315"/>
    </reaction>
</comment>
<dbReference type="CDD" id="cd02568">
    <property type="entry name" value="PseudoU_synth_PUS1_PUS2"/>
    <property type="match status" value="1"/>
</dbReference>
<dbReference type="AlphaFoldDB" id="A0A4T0FX55"/>
<dbReference type="GO" id="GO:0031119">
    <property type="term" value="P:tRNA pseudouridine synthesis"/>
    <property type="evidence" value="ECO:0007669"/>
    <property type="project" value="InterPro"/>
</dbReference>
<evidence type="ECO:0000256" key="12">
    <source>
        <dbReference type="ARBA" id="ARBA00079072"/>
    </source>
</evidence>
<dbReference type="GO" id="GO:0006397">
    <property type="term" value="P:mRNA processing"/>
    <property type="evidence" value="ECO:0007669"/>
    <property type="project" value="UniProtKB-KW"/>
</dbReference>
<feature type="compositionally biased region" description="Polar residues" evidence="16">
    <location>
        <begin position="756"/>
        <end position="766"/>
    </location>
</feature>
<feature type="region of interest" description="Disordered" evidence="16">
    <location>
        <begin position="474"/>
        <end position="496"/>
    </location>
</feature>
<evidence type="ECO:0000256" key="16">
    <source>
        <dbReference type="SAM" id="MobiDB-lite"/>
    </source>
</evidence>
<evidence type="ECO:0000256" key="3">
    <source>
        <dbReference type="ARBA" id="ARBA00004123"/>
    </source>
</evidence>
<comment type="caution">
    <text evidence="19">The sequence shown here is derived from an EMBL/GenBank/DDBJ whole genome shotgun (WGS) entry which is preliminary data.</text>
</comment>
<evidence type="ECO:0000259" key="18">
    <source>
        <dbReference type="Pfam" id="PF01416"/>
    </source>
</evidence>
<dbReference type="InterPro" id="IPR020094">
    <property type="entry name" value="TruA/RsuA/RluB/E/F_N"/>
</dbReference>
<dbReference type="Gene3D" id="3.30.70.580">
    <property type="entry name" value="Pseudouridine synthase I, catalytic domain, N-terminal subdomain"/>
    <property type="match status" value="1"/>
</dbReference>
<feature type="compositionally biased region" description="Basic and acidic residues" evidence="16">
    <location>
        <begin position="124"/>
        <end position="134"/>
    </location>
</feature>
<evidence type="ECO:0000256" key="13">
    <source>
        <dbReference type="ARBA" id="ARBA00080858"/>
    </source>
</evidence>
<dbReference type="FunFam" id="3.30.70.660:FF:000002">
    <property type="entry name" value="tRNA pseudouridine synthase"/>
    <property type="match status" value="1"/>
</dbReference>
<keyword evidence="5" id="KW-0507">mRNA processing</keyword>
<comment type="subcellular location">
    <subcellularLocation>
        <location evidence="3">Nucleus</location>
    </subcellularLocation>
</comment>
<feature type="active site" description="Nucleophile" evidence="14">
    <location>
        <position position="220"/>
    </location>
</feature>
<feature type="region of interest" description="Disordered" evidence="16">
    <location>
        <begin position="88"/>
        <end position="135"/>
    </location>
</feature>
<dbReference type="SUPFAM" id="SSF55120">
    <property type="entry name" value="Pseudouridine synthase"/>
    <property type="match status" value="1"/>
</dbReference>
<dbReference type="PANTHER" id="PTHR11142:SF4">
    <property type="entry name" value="PSEUDOURIDYLATE SYNTHASE 1 HOMOLOG"/>
    <property type="match status" value="1"/>
</dbReference>
<feature type="transmembrane region" description="Helical" evidence="17">
    <location>
        <begin position="671"/>
        <end position="689"/>
    </location>
</feature>
<evidence type="ECO:0000256" key="11">
    <source>
        <dbReference type="ARBA" id="ARBA00073968"/>
    </source>
</evidence>
<feature type="region of interest" description="Disordered" evidence="16">
    <location>
        <begin position="578"/>
        <end position="620"/>
    </location>
</feature>
<feature type="compositionally biased region" description="Basic and acidic residues" evidence="16">
    <location>
        <begin position="1167"/>
        <end position="1178"/>
    </location>
</feature>
<feature type="compositionally biased region" description="Basic residues" evidence="16">
    <location>
        <begin position="849"/>
        <end position="860"/>
    </location>
</feature>
<keyword evidence="17" id="KW-1133">Transmembrane helix</keyword>
<feature type="region of interest" description="Disordered" evidence="16">
    <location>
        <begin position="747"/>
        <end position="775"/>
    </location>
</feature>
<keyword evidence="17" id="KW-0812">Transmembrane</keyword>
<feature type="transmembrane region" description="Helical" evidence="17">
    <location>
        <begin position="816"/>
        <end position="833"/>
    </location>
</feature>
<feature type="region of interest" description="Disordered" evidence="16">
    <location>
        <begin position="842"/>
        <end position="1029"/>
    </location>
</feature>
<dbReference type="InterPro" id="IPR020097">
    <property type="entry name" value="PsdUridine_synth_TruA_a/b_dom"/>
</dbReference>
<dbReference type="InterPro" id="IPR041708">
    <property type="entry name" value="PUS1/PUS2-like"/>
</dbReference>
<dbReference type="InterPro" id="IPR020103">
    <property type="entry name" value="PsdUridine_synth_cat_dom_sf"/>
</dbReference>
<feature type="compositionally biased region" description="Polar residues" evidence="16">
    <location>
        <begin position="1017"/>
        <end position="1029"/>
    </location>
</feature>
<evidence type="ECO:0000256" key="4">
    <source>
        <dbReference type="ARBA" id="ARBA00009375"/>
    </source>
</evidence>
<evidence type="ECO:0000256" key="9">
    <source>
        <dbReference type="ARBA" id="ARBA00036943"/>
    </source>
</evidence>
<proteinExistence type="inferred from homology"/>
<dbReference type="FunFam" id="3.30.70.580:FF:000002">
    <property type="entry name" value="tRNA pseudouridine synthase"/>
    <property type="match status" value="1"/>
</dbReference>
<comment type="similarity">
    <text evidence="4">Belongs to the tRNA pseudouridine synthase TruA family.</text>
</comment>
<dbReference type="Gene3D" id="3.30.70.660">
    <property type="entry name" value="Pseudouridine synthase I, catalytic domain, C-terminal subdomain"/>
    <property type="match status" value="1"/>
</dbReference>
<keyword evidence="7" id="KW-0413">Isomerase</keyword>
<feature type="compositionally biased region" description="Polar residues" evidence="16">
    <location>
        <begin position="909"/>
        <end position="926"/>
    </location>
</feature>
<keyword evidence="20" id="KW-1185">Reference proteome</keyword>
<feature type="compositionally biased region" description="Low complexity" evidence="16">
    <location>
        <begin position="102"/>
        <end position="114"/>
    </location>
</feature>
<evidence type="ECO:0000313" key="20">
    <source>
        <dbReference type="Proteomes" id="UP000310189"/>
    </source>
</evidence>
<evidence type="ECO:0000313" key="19">
    <source>
        <dbReference type="EMBL" id="TIA93577.1"/>
    </source>
</evidence>
<feature type="compositionally biased region" description="Polar residues" evidence="16">
    <location>
        <begin position="1151"/>
        <end position="1162"/>
    </location>
</feature>
<dbReference type="GO" id="GO:1990481">
    <property type="term" value="P:mRNA pseudouridine synthesis"/>
    <property type="evidence" value="ECO:0007669"/>
    <property type="project" value="TreeGrafter"/>
</dbReference>
<evidence type="ECO:0000256" key="8">
    <source>
        <dbReference type="ARBA" id="ARBA00023242"/>
    </source>
</evidence>
<organism evidence="19 20">
    <name type="scientific">Wallemia hederae</name>
    <dbReference type="NCBI Taxonomy" id="1540922"/>
    <lineage>
        <taxon>Eukaryota</taxon>
        <taxon>Fungi</taxon>
        <taxon>Dikarya</taxon>
        <taxon>Basidiomycota</taxon>
        <taxon>Wallemiomycotina</taxon>
        <taxon>Wallemiomycetes</taxon>
        <taxon>Wallemiales</taxon>
        <taxon>Wallemiaceae</taxon>
        <taxon>Wallemia</taxon>
    </lineage>
</organism>
<feature type="compositionally biased region" description="Basic and acidic residues" evidence="16">
    <location>
        <begin position="1125"/>
        <end position="1146"/>
    </location>
</feature>
<keyword evidence="6" id="KW-0819">tRNA processing</keyword>
<evidence type="ECO:0000256" key="7">
    <source>
        <dbReference type="ARBA" id="ARBA00023235"/>
    </source>
</evidence>
<dbReference type="EMBL" id="SPNW01000001">
    <property type="protein sequence ID" value="TIA93577.1"/>
    <property type="molecule type" value="Genomic_DNA"/>
</dbReference>
<dbReference type="GO" id="GO:0009982">
    <property type="term" value="F:pseudouridine synthase activity"/>
    <property type="evidence" value="ECO:0007669"/>
    <property type="project" value="InterPro"/>
</dbReference>
<protein>
    <recommendedName>
        <fullName evidence="11">tRNA pseudouridine synthase 1</fullName>
    </recommendedName>
    <alternativeName>
        <fullName evidence="12">tRNA pseudouridylate synthase 1</fullName>
    </alternativeName>
    <alternativeName>
        <fullName evidence="13">tRNA-uridine isomerase 1</fullName>
    </alternativeName>
</protein>
<dbReference type="Proteomes" id="UP000310189">
    <property type="component" value="Unassembled WGS sequence"/>
</dbReference>
<dbReference type="GO" id="GO:0031120">
    <property type="term" value="P:snRNA pseudouridine synthesis"/>
    <property type="evidence" value="ECO:0007669"/>
    <property type="project" value="UniProtKB-ARBA"/>
</dbReference>
<reference evidence="19 20" key="1">
    <citation type="submission" date="2019-03" db="EMBL/GenBank/DDBJ databases">
        <title>Sequencing 23 genomes of Wallemia ichthyophaga.</title>
        <authorList>
            <person name="Gostincar C."/>
        </authorList>
    </citation>
    <scope>NUCLEOTIDE SEQUENCE [LARGE SCALE GENOMIC DNA]</scope>
    <source>
        <strain evidence="19 20">EXF-5753</strain>
    </source>
</reference>
<dbReference type="InterPro" id="IPR001406">
    <property type="entry name" value="PsdUridine_synth_TruA"/>
</dbReference>
<name>A0A4T0FX55_9BASI</name>
<accession>A0A4T0FX55</accession>
<evidence type="ECO:0000256" key="6">
    <source>
        <dbReference type="ARBA" id="ARBA00022694"/>
    </source>
</evidence>
<evidence type="ECO:0000256" key="17">
    <source>
        <dbReference type="SAM" id="Phobius"/>
    </source>
</evidence>
<gene>
    <name evidence="19" type="ORF">E3P99_00076</name>
</gene>
<comment type="catalytic activity">
    <reaction evidence="1">
        <text>a uridine in mRNA = a pseudouridine in mRNA</text>
        <dbReference type="Rhea" id="RHEA:56644"/>
        <dbReference type="Rhea" id="RHEA-COMP:14658"/>
        <dbReference type="Rhea" id="RHEA-COMP:14659"/>
        <dbReference type="ChEBI" id="CHEBI:65314"/>
        <dbReference type="ChEBI" id="CHEBI:65315"/>
    </reaction>
</comment>
<feature type="region of interest" description="Disordered" evidence="16">
    <location>
        <begin position="1072"/>
        <end position="1178"/>
    </location>
</feature>
<dbReference type="GO" id="GO:0005634">
    <property type="term" value="C:nucleus"/>
    <property type="evidence" value="ECO:0007669"/>
    <property type="project" value="UniProtKB-SubCell"/>
</dbReference>
<evidence type="ECO:0000256" key="10">
    <source>
        <dbReference type="ARBA" id="ARBA00053072"/>
    </source>
</evidence>